<protein>
    <submittedName>
        <fullName evidence="1">Uncharacterized protein</fullName>
    </submittedName>
</protein>
<keyword evidence="2" id="KW-1185">Reference proteome</keyword>
<organism evidence="1 2">
    <name type="scientific">Gemmobacter aquaticus</name>
    <dbReference type="NCBI Taxonomy" id="490185"/>
    <lineage>
        <taxon>Bacteria</taxon>
        <taxon>Pseudomonadati</taxon>
        <taxon>Pseudomonadota</taxon>
        <taxon>Alphaproteobacteria</taxon>
        <taxon>Rhodobacterales</taxon>
        <taxon>Paracoccaceae</taxon>
        <taxon>Gemmobacter</taxon>
    </lineage>
</organism>
<dbReference type="AlphaFoldDB" id="A0A918DCX4"/>
<evidence type="ECO:0000313" key="2">
    <source>
        <dbReference type="Proteomes" id="UP000598196"/>
    </source>
</evidence>
<dbReference type="OrthoDB" id="7644839at2"/>
<gene>
    <name evidence="1" type="ORF">GCM10010991_19960</name>
</gene>
<dbReference type="EMBL" id="BMLP01000003">
    <property type="protein sequence ID" value="GGO32451.1"/>
    <property type="molecule type" value="Genomic_DNA"/>
</dbReference>
<proteinExistence type="predicted"/>
<name>A0A918DCX4_9RHOB</name>
<sequence>MTKHLADKRKPSNGGRLKQFLRIAREDGSTFWRSLQQRPVPQPVVNRRTVEFMRIDRGREA</sequence>
<dbReference type="Proteomes" id="UP000598196">
    <property type="component" value="Unassembled WGS sequence"/>
</dbReference>
<reference evidence="1 2" key="1">
    <citation type="journal article" date="2014" name="Int. J. Syst. Evol. Microbiol.">
        <title>Complete genome sequence of Corynebacterium casei LMG S-19264T (=DSM 44701T), isolated from a smear-ripened cheese.</title>
        <authorList>
            <consortium name="US DOE Joint Genome Institute (JGI-PGF)"/>
            <person name="Walter F."/>
            <person name="Albersmeier A."/>
            <person name="Kalinowski J."/>
            <person name="Ruckert C."/>
        </authorList>
    </citation>
    <scope>NUCLEOTIDE SEQUENCE [LARGE SCALE GENOMIC DNA]</scope>
    <source>
        <strain evidence="1 2">CGMCC 1.7029</strain>
    </source>
</reference>
<accession>A0A918DCX4</accession>
<dbReference type="RefSeq" id="WP_146286722.1">
    <property type="nucleotide sequence ID" value="NZ_BMLP01000003.1"/>
</dbReference>
<comment type="caution">
    <text evidence="1">The sequence shown here is derived from an EMBL/GenBank/DDBJ whole genome shotgun (WGS) entry which is preliminary data.</text>
</comment>
<evidence type="ECO:0000313" key="1">
    <source>
        <dbReference type="EMBL" id="GGO32451.1"/>
    </source>
</evidence>